<dbReference type="PANTHER" id="PTHR10424">
    <property type="entry name" value="VIRAL ENVELOPE PROTEIN"/>
    <property type="match status" value="1"/>
</dbReference>
<comment type="subcellular location">
    <subcellularLocation>
        <location evidence="1">Host cell membrane</location>
        <topology evidence="1">Single-pass type I membrane protein</topology>
    </subcellularLocation>
    <subcellularLocation>
        <location evidence="2">Host endomembrane system</location>
        <topology evidence="2">Peripheral membrane protein</topology>
    </subcellularLocation>
    <subcellularLocation>
        <location evidence="3">Virion membrane</location>
        <topology evidence="3">Single-pass type I membrane protein</topology>
    </subcellularLocation>
</comment>
<dbReference type="OrthoDB" id="9633697at2759"/>
<name>A0A7L0VP24_9PASE</name>
<keyword evidence="4" id="KW-1032">Host cell membrane</keyword>
<gene>
    <name evidence="15" type="primary">Env1_3</name>
    <name evidence="15" type="ORF">LEPASP_R15848</name>
</gene>
<dbReference type="PANTHER" id="PTHR10424:SF81">
    <property type="entry name" value="ERVV2 PROTEIN"/>
    <property type="match status" value="1"/>
</dbReference>
<dbReference type="SUPFAM" id="SSF58069">
    <property type="entry name" value="Virus ectodomain"/>
    <property type="match status" value="1"/>
</dbReference>
<evidence type="ECO:0000256" key="8">
    <source>
        <dbReference type="ARBA" id="ARBA00022989"/>
    </source>
</evidence>
<keyword evidence="13" id="KW-0449">Lipoprotein</keyword>
<keyword evidence="9 14" id="KW-0472">Membrane</keyword>
<evidence type="ECO:0000256" key="1">
    <source>
        <dbReference type="ARBA" id="ARBA00004402"/>
    </source>
</evidence>
<evidence type="ECO:0000256" key="11">
    <source>
        <dbReference type="ARBA" id="ARBA00023157"/>
    </source>
</evidence>
<keyword evidence="16" id="KW-1185">Reference proteome</keyword>
<evidence type="ECO:0000256" key="13">
    <source>
        <dbReference type="ARBA" id="ARBA00023288"/>
    </source>
</evidence>
<dbReference type="AlphaFoldDB" id="A0A7L0VP24"/>
<keyword evidence="12" id="KW-0325">Glycoprotein</keyword>
<feature type="transmembrane region" description="Helical" evidence="14">
    <location>
        <begin position="217"/>
        <end position="243"/>
    </location>
</feature>
<evidence type="ECO:0000256" key="3">
    <source>
        <dbReference type="ARBA" id="ARBA00004563"/>
    </source>
</evidence>
<dbReference type="EMBL" id="VXAX01007047">
    <property type="protein sequence ID" value="NXL80763.1"/>
    <property type="molecule type" value="Genomic_DNA"/>
</dbReference>
<keyword evidence="8 14" id="KW-1133">Transmembrane helix</keyword>
<comment type="caution">
    <text evidence="15">The sequence shown here is derived from an EMBL/GenBank/DDBJ whole genome shotgun (WGS) entry which is preliminary data.</text>
</comment>
<dbReference type="CDD" id="cd09851">
    <property type="entry name" value="HTLV-1-like_HR1-HR2"/>
    <property type="match status" value="1"/>
</dbReference>
<evidence type="ECO:0000256" key="6">
    <source>
        <dbReference type="ARBA" id="ARBA00022692"/>
    </source>
</evidence>
<proteinExistence type="predicted"/>
<feature type="non-terminal residue" evidence="15">
    <location>
        <position position="297"/>
    </location>
</feature>
<accession>A0A7L0VP24</accession>
<organism evidence="15 16">
    <name type="scientific">Leptocoma aspasia</name>
    <dbReference type="NCBI Taxonomy" id="2585812"/>
    <lineage>
        <taxon>Eukaryota</taxon>
        <taxon>Metazoa</taxon>
        <taxon>Chordata</taxon>
        <taxon>Craniata</taxon>
        <taxon>Vertebrata</taxon>
        <taxon>Euteleostomi</taxon>
        <taxon>Archelosauria</taxon>
        <taxon>Archosauria</taxon>
        <taxon>Dinosauria</taxon>
        <taxon>Saurischia</taxon>
        <taxon>Theropoda</taxon>
        <taxon>Coelurosauria</taxon>
        <taxon>Aves</taxon>
        <taxon>Neognathae</taxon>
        <taxon>Neoaves</taxon>
        <taxon>Telluraves</taxon>
        <taxon>Australaves</taxon>
        <taxon>Passeriformes</taxon>
        <taxon>Passeroidea</taxon>
        <taxon>Nectariniidae</taxon>
        <taxon>Leptocoma</taxon>
    </lineage>
</organism>
<evidence type="ECO:0000256" key="5">
    <source>
        <dbReference type="ARBA" id="ARBA00022581"/>
    </source>
</evidence>
<keyword evidence="5" id="KW-0945">Host-virus interaction</keyword>
<sequence length="297" mass="33703">KAHICQDITKAKQEDTPARWLVPAKNTKWICSRGVLTPCIALDVFDETSDYCIQVIIIPKIMYHPEEYVYNDQTIPIRHLQKREPFTVVTVATLMVIGGTGVGTGVASLVKQKKEFNSLRIAVHEDWTHIEQSILAIEKSVRSLSEVVLQNQRGLDLIFLQQGGLCAALLEECCVYADHTGIVRDTMTKLREGLERQKKEREAQQGWYETWFNSSPWLTTLLSTIAGPVIVIILGLTFGPCIFNKVLEIVRGRLEADHLMIIKAKYEPISEDLEVGEILTLSHQELKCFNEQNEKEK</sequence>
<keyword evidence="7" id="KW-1043">Host membrane</keyword>
<protein>
    <submittedName>
        <fullName evidence="15">ENV1 protein</fullName>
    </submittedName>
</protein>
<dbReference type="Pfam" id="PF00429">
    <property type="entry name" value="TLV_coat"/>
    <property type="match status" value="1"/>
</dbReference>
<evidence type="ECO:0000256" key="2">
    <source>
        <dbReference type="ARBA" id="ARBA00004531"/>
    </source>
</evidence>
<keyword evidence="11" id="KW-1015">Disulfide bond</keyword>
<evidence type="ECO:0000256" key="14">
    <source>
        <dbReference type="SAM" id="Phobius"/>
    </source>
</evidence>
<keyword evidence="6 14" id="KW-0812">Transmembrane</keyword>
<evidence type="ECO:0000313" key="15">
    <source>
        <dbReference type="EMBL" id="NXL80763.1"/>
    </source>
</evidence>
<evidence type="ECO:0000313" key="16">
    <source>
        <dbReference type="Proteomes" id="UP000558164"/>
    </source>
</evidence>
<evidence type="ECO:0000256" key="12">
    <source>
        <dbReference type="ARBA" id="ARBA00023180"/>
    </source>
</evidence>
<reference evidence="15 16" key="1">
    <citation type="submission" date="2019-09" db="EMBL/GenBank/DDBJ databases">
        <title>Bird 10,000 Genomes (B10K) Project - Family phase.</title>
        <authorList>
            <person name="Zhang G."/>
        </authorList>
    </citation>
    <scope>NUCLEOTIDE SEQUENCE [LARGE SCALE GENOMIC DNA]</scope>
    <source>
        <strain evidence="15">B10K-DU-001-35</strain>
        <tissue evidence="15">Muscle</tissue>
    </source>
</reference>
<evidence type="ECO:0000256" key="9">
    <source>
        <dbReference type="ARBA" id="ARBA00023136"/>
    </source>
</evidence>
<dbReference type="InterPro" id="IPR018154">
    <property type="entry name" value="TLV/ENV_coat_polyprotein"/>
</dbReference>
<evidence type="ECO:0000256" key="7">
    <source>
        <dbReference type="ARBA" id="ARBA00022870"/>
    </source>
</evidence>
<evidence type="ECO:0000256" key="10">
    <source>
        <dbReference type="ARBA" id="ARBA00023139"/>
    </source>
</evidence>
<dbReference type="Proteomes" id="UP000558164">
    <property type="component" value="Unassembled WGS sequence"/>
</dbReference>
<feature type="non-terminal residue" evidence="15">
    <location>
        <position position="1"/>
    </location>
</feature>
<keyword evidence="10" id="KW-0564">Palmitate</keyword>
<feature type="transmembrane region" description="Helical" evidence="14">
    <location>
        <begin position="86"/>
        <end position="110"/>
    </location>
</feature>
<evidence type="ECO:0000256" key="4">
    <source>
        <dbReference type="ARBA" id="ARBA00022511"/>
    </source>
</evidence>
<dbReference type="Gene3D" id="1.10.287.210">
    <property type="match status" value="1"/>
</dbReference>